<dbReference type="Gene3D" id="3.30.420.10">
    <property type="entry name" value="Ribonuclease H-like superfamily/Ribonuclease H"/>
    <property type="match status" value="1"/>
</dbReference>
<dbReference type="AlphaFoldDB" id="A0A420IUI8"/>
<sequence>MIEKWDIDIQFVRMDQKAGLKSEFDVHCLINGIWQEKTPTDTKEPNGAAEKSGGQIITPQFALAAVRIINRTPKRALGYLTPYELFTKRRPDLSGYRIPGSKNYVLKKMISALQKQASLSSIGYYISNSARNNFIIWLPYAKKVIASRDV</sequence>
<dbReference type="SUPFAM" id="SSF53098">
    <property type="entry name" value="Ribonuclease H-like"/>
    <property type="match status" value="1"/>
</dbReference>
<accession>A0A420IUI8</accession>
<protein>
    <recommendedName>
        <fullName evidence="3">Retrovirus-related Pol polyprotein from transposon TNT 1-94</fullName>
    </recommendedName>
</protein>
<dbReference type="InterPro" id="IPR012337">
    <property type="entry name" value="RNaseH-like_sf"/>
</dbReference>
<organism evidence="1 2">
    <name type="scientific">Golovinomyces cichoracearum</name>
    <dbReference type="NCBI Taxonomy" id="62708"/>
    <lineage>
        <taxon>Eukaryota</taxon>
        <taxon>Fungi</taxon>
        <taxon>Dikarya</taxon>
        <taxon>Ascomycota</taxon>
        <taxon>Pezizomycotina</taxon>
        <taxon>Leotiomycetes</taxon>
        <taxon>Erysiphales</taxon>
        <taxon>Erysiphaceae</taxon>
        <taxon>Golovinomyces</taxon>
    </lineage>
</organism>
<comment type="caution">
    <text evidence="1">The sequence shown here is derived from an EMBL/GenBank/DDBJ whole genome shotgun (WGS) entry which is preliminary data.</text>
</comment>
<evidence type="ECO:0000313" key="2">
    <source>
        <dbReference type="Proteomes" id="UP000285326"/>
    </source>
</evidence>
<dbReference type="EMBL" id="MCBS01021372">
    <property type="protein sequence ID" value="RKF78188.1"/>
    <property type="molecule type" value="Genomic_DNA"/>
</dbReference>
<name>A0A420IUI8_9PEZI</name>
<gene>
    <name evidence="1" type="ORF">GcM1_213022</name>
</gene>
<dbReference type="GO" id="GO:0003676">
    <property type="term" value="F:nucleic acid binding"/>
    <property type="evidence" value="ECO:0007669"/>
    <property type="project" value="InterPro"/>
</dbReference>
<evidence type="ECO:0008006" key="3">
    <source>
        <dbReference type="Google" id="ProtNLM"/>
    </source>
</evidence>
<evidence type="ECO:0000313" key="1">
    <source>
        <dbReference type="EMBL" id="RKF78188.1"/>
    </source>
</evidence>
<proteinExistence type="predicted"/>
<dbReference type="Proteomes" id="UP000285326">
    <property type="component" value="Unassembled WGS sequence"/>
</dbReference>
<reference evidence="1 2" key="1">
    <citation type="journal article" date="2018" name="BMC Genomics">
        <title>Comparative genome analyses reveal sequence features reflecting distinct modes of host-adaptation between dicot and monocot powdery mildew.</title>
        <authorList>
            <person name="Wu Y."/>
            <person name="Ma X."/>
            <person name="Pan Z."/>
            <person name="Kale S.D."/>
            <person name="Song Y."/>
            <person name="King H."/>
            <person name="Zhang Q."/>
            <person name="Presley C."/>
            <person name="Deng X."/>
            <person name="Wei C.I."/>
            <person name="Xiao S."/>
        </authorList>
    </citation>
    <scope>NUCLEOTIDE SEQUENCE [LARGE SCALE GENOMIC DNA]</scope>
    <source>
        <strain evidence="1">UMSG1</strain>
    </source>
</reference>
<dbReference type="InterPro" id="IPR036397">
    <property type="entry name" value="RNaseH_sf"/>
</dbReference>